<dbReference type="GO" id="GO:0003677">
    <property type="term" value="F:DNA binding"/>
    <property type="evidence" value="ECO:0007669"/>
    <property type="project" value="UniProtKB-KW"/>
</dbReference>
<proteinExistence type="inferred from homology"/>
<keyword evidence="5" id="KW-0804">Transcription</keyword>
<dbReference type="Pfam" id="PF04542">
    <property type="entry name" value="Sigma70_r2"/>
    <property type="match status" value="1"/>
</dbReference>
<dbReference type="GO" id="GO:0016987">
    <property type="term" value="F:sigma factor activity"/>
    <property type="evidence" value="ECO:0007669"/>
    <property type="project" value="UniProtKB-KW"/>
</dbReference>
<keyword evidence="9" id="KW-1185">Reference proteome</keyword>
<evidence type="ECO:0000256" key="3">
    <source>
        <dbReference type="ARBA" id="ARBA00023082"/>
    </source>
</evidence>
<dbReference type="GO" id="GO:0006352">
    <property type="term" value="P:DNA-templated transcription initiation"/>
    <property type="evidence" value="ECO:0007669"/>
    <property type="project" value="InterPro"/>
</dbReference>
<evidence type="ECO:0000256" key="1">
    <source>
        <dbReference type="ARBA" id="ARBA00010641"/>
    </source>
</evidence>
<comment type="caution">
    <text evidence="8">The sequence shown here is derived from an EMBL/GenBank/DDBJ whole genome shotgun (WGS) entry which is preliminary data.</text>
</comment>
<dbReference type="EMBL" id="WSEK01000004">
    <property type="protein sequence ID" value="MVQ51022.1"/>
    <property type="molecule type" value="Genomic_DNA"/>
</dbReference>
<comment type="similarity">
    <text evidence="1">Belongs to the sigma-70 factor family. ECF subfamily.</text>
</comment>
<reference evidence="8 9" key="1">
    <citation type="submission" date="2019-12" db="EMBL/GenBank/DDBJ databases">
        <authorList>
            <person name="Huq M.A."/>
        </authorList>
    </citation>
    <scope>NUCLEOTIDE SEQUENCE [LARGE SCALE GENOMIC DNA]</scope>
    <source>
        <strain evidence="8 9">MAH-18</strain>
    </source>
</reference>
<dbReference type="SUPFAM" id="SSF88946">
    <property type="entry name" value="Sigma2 domain of RNA polymerase sigma factors"/>
    <property type="match status" value="1"/>
</dbReference>
<dbReference type="InterPro" id="IPR013325">
    <property type="entry name" value="RNA_pol_sigma_r2"/>
</dbReference>
<organism evidence="8 9">
    <name type="scientific">Nocardioides agri</name>
    <dbReference type="NCBI Taxonomy" id="2682843"/>
    <lineage>
        <taxon>Bacteria</taxon>
        <taxon>Bacillati</taxon>
        <taxon>Actinomycetota</taxon>
        <taxon>Actinomycetes</taxon>
        <taxon>Propionibacteriales</taxon>
        <taxon>Nocardioidaceae</taxon>
        <taxon>Nocardioides</taxon>
    </lineage>
</organism>
<dbReference type="InterPro" id="IPR036388">
    <property type="entry name" value="WH-like_DNA-bd_sf"/>
</dbReference>
<evidence type="ECO:0000313" key="9">
    <source>
        <dbReference type="Proteomes" id="UP000473525"/>
    </source>
</evidence>
<evidence type="ECO:0000256" key="4">
    <source>
        <dbReference type="ARBA" id="ARBA00023125"/>
    </source>
</evidence>
<dbReference type="InterPro" id="IPR013249">
    <property type="entry name" value="RNA_pol_sigma70_r4_t2"/>
</dbReference>
<dbReference type="CDD" id="cd06171">
    <property type="entry name" value="Sigma70_r4"/>
    <property type="match status" value="1"/>
</dbReference>
<dbReference type="InterPro" id="IPR039425">
    <property type="entry name" value="RNA_pol_sigma-70-like"/>
</dbReference>
<feature type="domain" description="RNA polymerase sigma factor 70 region 4 type 2" evidence="7">
    <location>
        <begin position="116"/>
        <end position="165"/>
    </location>
</feature>
<sequence length="176" mass="20126">MVDREGWEAFDSPATPRAAVSELFHVHYRRLVGLAGLMVDSRETAEEVVQDSFESLYRNWSRLRDPQAAVEYLNRSVVNGSRSHLRHRRTVRAVELPEADVVPSAEARGVDLSRHRDLAAAVRQLPRRQREVMVLRYFLDLSELEIAAWLGVSPGSVKRHASRAIDSLRKRMEAWA</sequence>
<dbReference type="Gene3D" id="1.10.1740.10">
    <property type="match status" value="1"/>
</dbReference>
<protein>
    <submittedName>
        <fullName evidence="8">Sigma-70 family RNA polymerase sigma factor</fullName>
    </submittedName>
</protein>
<dbReference type="InterPro" id="IPR014284">
    <property type="entry name" value="RNA_pol_sigma-70_dom"/>
</dbReference>
<evidence type="ECO:0000256" key="2">
    <source>
        <dbReference type="ARBA" id="ARBA00023015"/>
    </source>
</evidence>
<dbReference type="NCBIfam" id="TIGR02937">
    <property type="entry name" value="sigma70-ECF"/>
    <property type="match status" value="1"/>
</dbReference>
<dbReference type="AlphaFoldDB" id="A0A6L6XW33"/>
<evidence type="ECO:0000256" key="5">
    <source>
        <dbReference type="ARBA" id="ARBA00023163"/>
    </source>
</evidence>
<dbReference type="InterPro" id="IPR007627">
    <property type="entry name" value="RNA_pol_sigma70_r2"/>
</dbReference>
<dbReference type="Pfam" id="PF08281">
    <property type="entry name" value="Sigma70_r4_2"/>
    <property type="match status" value="1"/>
</dbReference>
<gene>
    <name evidence="8" type="ORF">GON03_17690</name>
</gene>
<accession>A0A6L6XW33</accession>
<evidence type="ECO:0000313" key="8">
    <source>
        <dbReference type="EMBL" id="MVQ51022.1"/>
    </source>
</evidence>
<dbReference type="PANTHER" id="PTHR43133">
    <property type="entry name" value="RNA POLYMERASE ECF-TYPE SIGMA FACTO"/>
    <property type="match status" value="1"/>
</dbReference>
<name>A0A6L6XW33_9ACTN</name>
<keyword evidence="4" id="KW-0238">DNA-binding</keyword>
<keyword evidence="3" id="KW-0731">Sigma factor</keyword>
<dbReference type="InterPro" id="IPR013324">
    <property type="entry name" value="RNA_pol_sigma_r3/r4-like"/>
</dbReference>
<evidence type="ECO:0000259" key="6">
    <source>
        <dbReference type="Pfam" id="PF04542"/>
    </source>
</evidence>
<keyword evidence="2" id="KW-0805">Transcription regulation</keyword>
<dbReference type="Gene3D" id="1.10.10.10">
    <property type="entry name" value="Winged helix-like DNA-binding domain superfamily/Winged helix DNA-binding domain"/>
    <property type="match status" value="1"/>
</dbReference>
<dbReference type="PANTHER" id="PTHR43133:SF50">
    <property type="entry name" value="ECF RNA POLYMERASE SIGMA FACTOR SIGM"/>
    <property type="match status" value="1"/>
</dbReference>
<evidence type="ECO:0000259" key="7">
    <source>
        <dbReference type="Pfam" id="PF08281"/>
    </source>
</evidence>
<feature type="domain" description="RNA polymerase sigma-70 region 2" evidence="6">
    <location>
        <begin position="23"/>
        <end position="89"/>
    </location>
</feature>
<dbReference type="SUPFAM" id="SSF88659">
    <property type="entry name" value="Sigma3 and sigma4 domains of RNA polymerase sigma factors"/>
    <property type="match status" value="1"/>
</dbReference>
<dbReference type="Proteomes" id="UP000473525">
    <property type="component" value="Unassembled WGS sequence"/>
</dbReference>